<accession>A0AA38BSF9</accession>
<dbReference type="AlphaFoldDB" id="A0AA38BSF9"/>
<comment type="caution">
    <text evidence="1">The sequence shown here is derived from an EMBL/GenBank/DDBJ whole genome shotgun (WGS) entry which is preliminary data.</text>
</comment>
<evidence type="ECO:0000313" key="2">
    <source>
        <dbReference type="Proteomes" id="UP000824469"/>
    </source>
</evidence>
<sequence length="73" mass="7823">MEKAMETWFTAVLAAKCLHTKLKIAEERLISGQNQTVVSTSTSEGESIGGTVSVVSIVLATECLRAKPKNAEE</sequence>
<reference evidence="1 2" key="1">
    <citation type="journal article" date="2021" name="Nat. Plants">
        <title>The Taxus genome provides insights into paclitaxel biosynthesis.</title>
        <authorList>
            <person name="Xiong X."/>
            <person name="Gou J."/>
            <person name="Liao Q."/>
            <person name="Li Y."/>
            <person name="Zhou Q."/>
            <person name="Bi G."/>
            <person name="Li C."/>
            <person name="Du R."/>
            <person name="Wang X."/>
            <person name="Sun T."/>
            <person name="Guo L."/>
            <person name="Liang H."/>
            <person name="Lu P."/>
            <person name="Wu Y."/>
            <person name="Zhang Z."/>
            <person name="Ro D.K."/>
            <person name="Shang Y."/>
            <person name="Huang S."/>
            <person name="Yan J."/>
        </authorList>
    </citation>
    <scope>NUCLEOTIDE SEQUENCE [LARGE SCALE GENOMIC DNA]</scope>
    <source>
        <strain evidence="1">Ta-2019</strain>
    </source>
</reference>
<dbReference type="EMBL" id="JAHRHJ020003813">
    <property type="protein sequence ID" value="KAH9289280.1"/>
    <property type="molecule type" value="Genomic_DNA"/>
</dbReference>
<keyword evidence="2" id="KW-1185">Reference proteome</keyword>
<name>A0AA38BSF9_TAXCH</name>
<gene>
    <name evidence="1" type="ORF">KI387_033397</name>
</gene>
<protein>
    <submittedName>
        <fullName evidence="1">Uncharacterized protein</fullName>
    </submittedName>
</protein>
<organism evidence="1 2">
    <name type="scientific">Taxus chinensis</name>
    <name type="common">Chinese yew</name>
    <name type="synonym">Taxus wallichiana var. chinensis</name>
    <dbReference type="NCBI Taxonomy" id="29808"/>
    <lineage>
        <taxon>Eukaryota</taxon>
        <taxon>Viridiplantae</taxon>
        <taxon>Streptophyta</taxon>
        <taxon>Embryophyta</taxon>
        <taxon>Tracheophyta</taxon>
        <taxon>Spermatophyta</taxon>
        <taxon>Pinopsida</taxon>
        <taxon>Pinidae</taxon>
        <taxon>Conifers II</taxon>
        <taxon>Cupressales</taxon>
        <taxon>Taxaceae</taxon>
        <taxon>Taxus</taxon>
    </lineage>
</organism>
<feature type="non-terminal residue" evidence="1">
    <location>
        <position position="73"/>
    </location>
</feature>
<dbReference type="Proteomes" id="UP000824469">
    <property type="component" value="Unassembled WGS sequence"/>
</dbReference>
<evidence type="ECO:0000313" key="1">
    <source>
        <dbReference type="EMBL" id="KAH9289280.1"/>
    </source>
</evidence>
<proteinExistence type="predicted"/>